<dbReference type="EMBL" id="CAFZ01000106">
    <property type="protein sequence ID" value="CCA71107.1"/>
    <property type="molecule type" value="Genomic_DNA"/>
</dbReference>
<evidence type="ECO:0000313" key="2">
    <source>
        <dbReference type="Proteomes" id="UP000007148"/>
    </source>
</evidence>
<dbReference type="InParanoid" id="G4TIG3"/>
<name>G4TIG3_SERID</name>
<evidence type="ECO:0000313" key="1">
    <source>
        <dbReference type="EMBL" id="CCA71107.1"/>
    </source>
</evidence>
<proteinExistence type="predicted"/>
<dbReference type="STRING" id="1109443.G4TIG3"/>
<dbReference type="Proteomes" id="UP000007148">
    <property type="component" value="Unassembled WGS sequence"/>
</dbReference>
<dbReference type="HOGENOM" id="CLU_1305284_0_0_1"/>
<organism evidence="1 2">
    <name type="scientific">Serendipita indica (strain DSM 11827)</name>
    <name type="common">Root endophyte fungus</name>
    <name type="synonym">Piriformospora indica</name>
    <dbReference type="NCBI Taxonomy" id="1109443"/>
    <lineage>
        <taxon>Eukaryota</taxon>
        <taxon>Fungi</taxon>
        <taxon>Dikarya</taxon>
        <taxon>Basidiomycota</taxon>
        <taxon>Agaricomycotina</taxon>
        <taxon>Agaricomycetes</taxon>
        <taxon>Sebacinales</taxon>
        <taxon>Serendipitaceae</taxon>
        <taxon>Serendipita</taxon>
    </lineage>
</organism>
<sequence length="211" mass="22450">MLRNIADIIQASVLDSSGSAPELVDLAIWKGTAKGFIVGALLAKQLLQLANLTLVQLSRINRAISSMSLNLSHMVTLMAAVISVAAQSYTATYDPANLPPTTEGDQAGTNQCGTGNNQTSLCQNVWVNSVQDFCLWGPQTTAEIGAVEQTVVSYCTRPNRGTRLFRNGTIISAHFVETPDYIQITGTGHFEDINVAAGDAGKCEHPSSVIL</sequence>
<gene>
    <name evidence="1" type="ORF">PIIN_05042</name>
</gene>
<dbReference type="AlphaFoldDB" id="G4TIG3"/>
<accession>G4TIG3</accession>
<reference evidence="1 2" key="1">
    <citation type="journal article" date="2011" name="PLoS Pathog.">
        <title>Endophytic Life Strategies Decoded by Genome and Transcriptome Analyses of the Mutualistic Root Symbiont Piriformospora indica.</title>
        <authorList>
            <person name="Zuccaro A."/>
            <person name="Lahrmann U."/>
            <person name="Guldener U."/>
            <person name="Langen G."/>
            <person name="Pfiffi S."/>
            <person name="Biedenkopf D."/>
            <person name="Wong P."/>
            <person name="Samans B."/>
            <person name="Grimm C."/>
            <person name="Basiewicz M."/>
            <person name="Murat C."/>
            <person name="Martin F."/>
            <person name="Kogel K.H."/>
        </authorList>
    </citation>
    <scope>NUCLEOTIDE SEQUENCE [LARGE SCALE GENOMIC DNA]</scope>
    <source>
        <strain evidence="1 2">DSM 11827</strain>
    </source>
</reference>
<comment type="caution">
    <text evidence="1">The sequence shown here is derived from an EMBL/GenBank/DDBJ whole genome shotgun (WGS) entry which is preliminary data.</text>
</comment>
<keyword evidence="2" id="KW-1185">Reference proteome</keyword>
<dbReference type="eggNOG" id="ENOG502RYV0">
    <property type="taxonomic scope" value="Eukaryota"/>
</dbReference>
<dbReference type="OrthoDB" id="2564904at2759"/>
<protein>
    <submittedName>
        <fullName evidence="1">Uncharacterized protein</fullName>
    </submittedName>
</protein>